<keyword evidence="17" id="KW-1185">Reference proteome</keyword>
<keyword evidence="13" id="KW-0472">Membrane</keyword>
<dbReference type="Gene3D" id="1.10.287.130">
    <property type="match status" value="1"/>
</dbReference>
<dbReference type="InterPro" id="IPR036097">
    <property type="entry name" value="HisK_dim/P_sf"/>
</dbReference>
<keyword evidence="13" id="KW-1133">Transmembrane helix</keyword>
<dbReference type="Pfam" id="PF00512">
    <property type="entry name" value="HisKA"/>
    <property type="match status" value="1"/>
</dbReference>
<dbReference type="STRING" id="61595.SAMN05421644_10280"/>
<keyword evidence="12" id="KW-0175">Coiled coil</keyword>
<evidence type="ECO:0000256" key="7">
    <source>
        <dbReference type="ARBA" id="ARBA00022840"/>
    </source>
</evidence>
<dbReference type="SMART" id="SM00388">
    <property type="entry name" value="HisKA"/>
    <property type="match status" value="1"/>
</dbReference>
<name>A0A1H3B9T3_ALLWA</name>
<dbReference type="CDD" id="cd00082">
    <property type="entry name" value="HisKA"/>
    <property type="match status" value="1"/>
</dbReference>
<dbReference type="SUPFAM" id="SSF47384">
    <property type="entry name" value="Homodimeric domain of signal transducing histidine kinase"/>
    <property type="match status" value="1"/>
</dbReference>
<dbReference type="Pfam" id="PF00072">
    <property type="entry name" value="Response_reg"/>
    <property type="match status" value="2"/>
</dbReference>
<keyword evidence="5" id="KW-0547">Nucleotide-binding</keyword>
<keyword evidence="3 11" id="KW-0597">Phosphoprotein</keyword>
<dbReference type="PANTHER" id="PTHR45339">
    <property type="entry name" value="HYBRID SIGNAL TRANSDUCTION HISTIDINE KINASE J"/>
    <property type="match status" value="1"/>
</dbReference>
<evidence type="ECO:0000313" key="17">
    <source>
        <dbReference type="Proteomes" id="UP000198672"/>
    </source>
</evidence>
<dbReference type="AlphaFoldDB" id="A0A1H3B9T3"/>
<comment type="catalytic activity">
    <reaction evidence="1">
        <text>ATP + protein L-histidine = ADP + protein N-phospho-L-histidine.</text>
        <dbReference type="EC" id="2.7.13.3"/>
    </reaction>
</comment>
<dbReference type="Pfam" id="PF02518">
    <property type="entry name" value="HATPase_c"/>
    <property type="match status" value="1"/>
</dbReference>
<evidence type="ECO:0000256" key="12">
    <source>
        <dbReference type="SAM" id="Coils"/>
    </source>
</evidence>
<feature type="modified residue" description="4-aspartylphosphate" evidence="11">
    <location>
        <position position="657"/>
    </location>
</feature>
<dbReference type="FunFam" id="1.10.287.130:FF:000002">
    <property type="entry name" value="Two-component osmosensing histidine kinase"/>
    <property type="match status" value="1"/>
</dbReference>
<dbReference type="Pfam" id="PF00497">
    <property type="entry name" value="SBP_bac_3"/>
    <property type="match status" value="1"/>
</dbReference>
<dbReference type="PANTHER" id="PTHR45339:SF1">
    <property type="entry name" value="HYBRID SIGNAL TRANSDUCTION HISTIDINE KINASE J"/>
    <property type="match status" value="1"/>
</dbReference>
<dbReference type="Gene3D" id="3.40.190.10">
    <property type="entry name" value="Periplasmic binding protein-like II"/>
    <property type="match status" value="2"/>
</dbReference>
<proteinExistence type="predicted"/>
<dbReference type="CDD" id="cd17546">
    <property type="entry name" value="REC_hyHK_CKI1_RcsC-like"/>
    <property type="match status" value="2"/>
</dbReference>
<evidence type="ECO:0000256" key="13">
    <source>
        <dbReference type="SAM" id="Phobius"/>
    </source>
</evidence>
<keyword evidence="13" id="KW-0812">Transmembrane</keyword>
<dbReference type="InterPro" id="IPR005467">
    <property type="entry name" value="His_kinase_dom"/>
</dbReference>
<dbReference type="InterPro" id="IPR001638">
    <property type="entry name" value="Solute-binding_3/MltF_N"/>
</dbReference>
<evidence type="ECO:0000256" key="8">
    <source>
        <dbReference type="ARBA" id="ARBA00023012"/>
    </source>
</evidence>
<dbReference type="PROSITE" id="PS50109">
    <property type="entry name" value="HIS_KIN"/>
    <property type="match status" value="1"/>
</dbReference>
<dbReference type="GO" id="GO:0000155">
    <property type="term" value="F:phosphorelay sensor kinase activity"/>
    <property type="evidence" value="ECO:0007669"/>
    <property type="project" value="InterPro"/>
</dbReference>
<dbReference type="SMART" id="SM00062">
    <property type="entry name" value="PBPb"/>
    <property type="match status" value="1"/>
</dbReference>
<dbReference type="CDD" id="cd16922">
    <property type="entry name" value="HATPase_EvgS-ArcB-TorS-like"/>
    <property type="match status" value="1"/>
</dbReference>
<feature type="transmembrane region" description="Helical" evidence="13">
    <location>
        <begin position="275"/>
        <end position="301"/>
    </location>
</feature>
<dbReference type="SMART" id="SM00448">
    <property type="entry name" value="REC"/>
    <property type="match status" value="2"/>
</dbReference>
<dbReference type="SUPFAM" id="SSF55874">
    <property type="entry name" value="ATPase domain of HSP90 chaperone/DNA topoisomerase II/histidine kinase"/>
    <property type="match status" value="1"/>
</dbReference>
<dbReference type="Proteomes" id="UP000198672">
    <property type="component" value="Unassembled WGS sequence"/>
</dbReference>
<dbReference type="GO" id="GO:0005524">
    <property type="term" value="F:ATP binding"/>
    <property type="evidence" value="ECO:0007669"/>
    <property type="project" value="UniProtKB-KW"/>
</dbReference>
<dbReference type="RefSeq" id="WP_091331648.1">
    <property type="nucleotide sequence ID" value="NZ_FNOW01000002.1"/>
</dbReference>
<feature type="modified residue" description="4-aspartylphosphate" evidence="11">
    <location>
        <position position="803"/>
    </location>
</feature>
<dbReference type="PROSITE" id="PS50110">
    <property type="entry name" value="RESPONSE_REGULATORY"/>
    <property type="match status" value="2"/>
</dbReference>
<dbReference type="InterPro" id="IPR003594">
    <property type="entry name" value="HATPase_dom"/>
</dbReference>
<feature type="domain" description="Response regulatory" evidence="15">
    <location>
        <begin position="605"/>
        <end position="725"/>
    </location>
</feature>
<dbReference type="SMART" id="SM00387">
    <property type="entry name" value="HATPase_c"/>
    <property type="match status" value="1"/>
</dbReference>
<dbReference type="Gene3D" id="3.40.50.2300">
    <property type="match status" value="2"/>
</dbReference>
<dbReference type="EC" id="2.7.13.3" evidence="2"/>
<feature type="domain" description="Response regulatory" evidence="15">
    <location>
        <begin position="754"/>
        <end position="877"/>
    </location>
</feature>
<keyword evidence="6 16" id="KW-0418">Kinase</keyword>
<feature type="coiled-coil region" evidence="12">
    <location>
        <begin position="305"/>
        <end position="353"/>
    </location>
</feature>
<evidence type="ECO:0000256" key="3">
    <source>
        <dbReference type="ARBA" id="ARBA00022553"/>
    </source>
</evidence>
<protein>
    <recommendedName>
        <fullName evidence="10">Sensory/regulatory protein RpfC</fullName>
        <ecNumber evidence="2">2.7.13.3</ecNumber>
    </recommendedName>
</protein>
<evidence type="ECO:0000256" key="5">
    <source>
        <dbReference type="ARBA" id="ARBA00022741"/>
    </source>
</evidence>
<keyword evidence="4" id="KW-0808">Transferase</keyword>
<evidence type="ECO:0000256" key="10">
    <source>
        <dbReference type="ARBA" id="ARBA00068150"/>
    </source>
</evidence>
<accession>A0A1H3B9T3</accession>
<dbReference type="Gene3D" id="3.30.565.10">
    <property type="entry name" value="Histidine kinase-like ATPase, C-terminal domain"/>
    <property type="match status" value="1"/>
</dbReference>
<evidence type="ECO:0000259" key="14">
    <source>
        <dbReference type="PROSITE" id="PS50109"/>
    </source>
</evidence>
<evidence type="ECO:0000259" key="15">
    <source>
        <dbReference type="PROSITE" id="PS50110"/>
    </source>
</evidence>
<organism evidence="16 17">
    <name type="scientific">Allochromatium warmingii</name>
    <name type="common">Chromatium warmingii</name>
    <dbReference type="NCBI Taxonomy" id="61595"/>
    <lineage>
        <taxon>Bacteria</taxon>
        <taxon>Pseudomonadati</taxon>
        <taxon>Pseudomonadota</taxon>
        <taxon>Gammaproteobacteria</taxon>
        <taxon>Chromatiales</taxon>
        <taxon>Chromatiaceae</taxon>
        <taxon>Allochromatium</taxon>
    </lineage>
</organism>
<dbReference type="InterPro" id="IPR001789">
    <property type="entry name" value="Sig_transdc_resp-reg_receiver"/>
</dbReference>
<reference evidence="17" key="1">
    <citation type="submission" date="2016-10" db="EMBL/GenBank/DDBJ databases">
        <authorList>
            <person name="Varghese N."/>
            <person name="Submissions S."/>
        </authorList>
    </citation>
    <scope>NUCLEOTIDE SEQUENCE [LARGE SCALE GENOMIC DNA]</scope>
    <source>
        <strain evidence="17">DSM 173</strain>
    </source>
</reference>
<evidence type="ECO:0000256" key="6">
    <source>
        <dbReference type="ARBA" id="ARBA00022777"/>
    </source>
</evidence>
<evidence type="ECO:0000256" key="4">
    <source>
        <dbReference type="ARBA" id="ARBA00022679"/>
    </source>
</evidence>
<dbReference type="OrthoDB" id="5563233at2"/>
<evidence type="ECO:0000313" key="16">
    <source>
        <dbReference type="EMBL" id="SDX38391.1"/>
    </source>
</evidence>
<gene>
    <name evidence="16" type="ORF">SAMN05421644_10280</name>
</gene>
<dbReference type="FunFam" id="3.30.565.10:FF:000010">
    <property type="entry name" value="Sensor histidine kinase RcsC"/>
    <property type="match status" value="1"/>
</dbReference>
<feature type="domain" description="Histidine kinase" evidence="14">
    <location>
        <begin position="360"/>
        <end position="582"/>
    </location>
</feature>
<dbReference type="PRINTS" id="PR00344">
    <property type="entry name" value="BCTRLSENSOR"/>
</dbReference>
<dbReference type="EMBL" id="FNOW01000002">
    <property type="protein sequence ID" value="SDX38391.1"/>
    <property type="molecule type" value="Genomic_DNA"/>
</dbReference>
<keyword evidence="7" id="KW-0067">ATP-binding</keyword>
<sequence length="959" mass="105417">MVLRLHRTHLPHRAALVLLSLLVLLTAGSLWLWLASDAPHAPRLVRVGLYQNPPKVYTDATGHPAGLFIELLEAIARAENWQLSYVPCQWSDCLDQLAAAELDLMPDVAFSSERAQRFDFHQVSVASSWSQLYSRPELPIYSLDDLAGRRIAVLHGGIQQTFFDQLMRGVSQDYQAVPVGSLEAGYAAVVAGAADAVVTNSFFAARNGAQYRLRETPILFLPSTLYFATTKQHNADLLAQLDAHLTAWRRDANSIYFTALRQAMALPPQVLIPHWVGWSLLGLGVGLVLLLVLSMLLRWLVAQRTRALVRTTQALEDERANLESQVAARTAELQALMEEMQAARSLAEAATRLKSEFLANMSHEIRTPMNAILGMLHLALNKPLTPDVHNHLSKAHQSAQTLLSLIDDILDFSKIEAGKLTLEQVEFGLDRLLEQVTDTIGGQAERKGIEFLIRYDIDIPPTLIGDPLRLTQVLVNLCGNALKFTERGEIELALRQLSRDAQTLRLQICVRDTGIGLTAEAQARLFATFTQADQSTTRRFGGSGLGLAISKRLVELMGGRLWIEESTPGQGTTFCLTVRLQIAQQALARRQALIAQTSPLLDGVRLLVVDDNAVSREILAEMLRVFQITVDTVPNGAAALTAVRAATAQPYDLVLMDWRMPGMTGDETTRCIHRDPLLMPPPKIVMVTAYGREDVRRLAEQAGVDGFLIKPVSPSTLLDTTLSVLGRGRLLDAPEAPSTHAPTVAAPTQLAGARVLLVEDNAINREFASELLRSVGLLVDEAVDGQAAVAQVQQADYDAVLMDIQMPELDGLEATRRIRALAATVPDGERFAQLPIIAMTALAMAQDTERSRAAGMNDHVSKPINPAHLFQVLAHWIGRPLAPDAPNDRDSVPLPPELAKLTTLNVREGVHRIGGRVDAYRKQLARFRQHYTEAAPRSNDCSSPRLCLKPRRTVMRSKA</sequence>
<comment type="subunit">
    <text evidence="9">At low DSF concentrations, interacts with RpfF.</text>
</comment>
<dbReference type="InterPro" id="IPR003661">
    <property type="entry name" value="HisK_dim/P_dom"/>
</dbReference>
<evidence type="ECO:0000256" key="9">
    <source>
        <dbReference type="ARBA" id="ARBA00064003"/>
    </source>
</evidence>
<evidence type="ECO:0000256" key="1">
    <source>
        <dbReference type="ARBA" id="ARBA00000085"/>
    </source>
</evidence>
<dbReference type="InterPro" id="IPR036890">
    <property type="entry name" value="HATPase_C_sf"/>
</dbReference>
<evidence type="ECO:0000256" key="11">
    <source>
        <dbReference type="PROSITE-ProRule" id="PRU00169"/>
    </source>
</evidence>
<dbReference type="SUPFAM" id="SSF53850">
    <property type="entry name" value="Periplasmic binding protein-like II"/>
    <property type="match status" value="1"/>
</dbReference>
<dbReference type="InterPro" id="IPR011006">
    <property type="entry name" value="CheY-like_superfamily"/>
</dbReference>
<dbReference type="InterPro" id="IPR004358">
    <property type="entry name" value="Sig_transdc_His_kin-like_C"/>
</dbReference>
<keyword evidence="8" id="KW-0902">Two-component regulatory system</keyword>
<dbReference type="SUPFAM" id="SSF52172">
    <property type="entry name" value="CheY-like"/>
    <property type="match status" value="2"/>
</dbReference>
<evidence type="ECO:0000256" key="2">
    <source>
        <dbReference type="ARBA" id="ARBA00012438"/>
    </source>
</evidence>